<dbReference type="EMBL" id="AOLV01000023">
    <property type="protein sequence ID" value="EPX84519.1"/>
    <property type="molecule type" value="Genomic_DNA"/>
</dbReference>
<dbReference type="AlphaFoldDB" id="S9SE38"/>
<keyword evidence="1" id="KW-0472">Membrane</keyword>
<dbReference type="HOGENOM" id="CLU_206629_0_0_5"/>
<keyword evidence="1" id="KW-0812">Transmembrane</keyword>
<proteinExistence type="predicted"/>
<accession>S9SE38</accession>
<evidence type="ECO:0000313" key="3">
    <source>
        <dbReference type="Proteomes" id="UP000015346"/>
    </source>
</evidence>
<evidence type="ECO:0000313" key="2">
    <source>
        <dbReference type="EMBL" id="EPX84519.1"/>
    </source>
</evidence>
<sequence length="61" mass="6726">MLIKVALVFLIAMIVIGWIGSLLGRPLFRLPWQRGPRLAARCPACGRPRIGRTACPCGREP</sequence>
<comment type="caution">
    <text evidence="2">The sequence shown here is derived from an EMBL/GenBank/DDBJ whole genome shotgun (WGS) entry which is preliminary data.</text>
</comment>
<reference evidence="2 3" key="1">
    <citation type="journal article" date="2013" name="Stand. Genomic Sci.">
        <title>Genome sequence of the reddish-pigmented Rubellimicrobium thermophilum type strain (DSM 16684(T)), a member of the Roseobacter clade.</title>
        <authorList>
            <person name="Fiebig A."/>
            <person name="Riedel T."/>
            <person name="Gronow S."/>
            <person name="Petersen J."/>
            <person name="Klenk H.P."/>
            <person name="Goker M."/>
        </authorList>
    </citation>
    <scope>NUCLEOTIDE SEQUENCE [LARGE SCALE GENOMIC DNA]</scope>
    <source>
        <strain evidence="2 3">DSM 16684</strain>
    </source>
</reference>
<name>S9SE38_9RHOB</name>
<protein>
    <submittedName>
        <fullName evidence="2">Uncharacterized protein</fullName>
    </submittedName>
</protein>
<organism evidence="2 3">
    <name type="scientific">Rubellimicrobium thermophilum DSM 16684</name>
    <dbReference type="NCBI Taxonomy" id="1123069"/>
    <lineage>
        <taxon>Bacteria</taxon>
        <taxon>Pseudomonadati</taxon>
        <taxon>Pseudomonadota</taxon>
        <taxon>Alphaproteobacteria</taxon>
        <taxon>Rhodobacterales</taxon>
        <taxon>Roseobacteraceae</taxon>
        <taxon>Rubellimicrobium</taxon>
    </lineage>
</organism>
<dbReference type="Proteomes" id="UP000015346">
    <property type="component" value="Unassembled WGS sequence"/>
</dbReference>
<evidence type="ECO:0000256" key="1">
    <source>
        <dbReference type="SAM" id="Phobius"/>
    </source>
</evidence>
<feature type="transmembrane region" description="Helical" evidence="1">
    <location>
        <begin position="6"/>
        <end position="28"/>
    </location>
</feature>
<keyword evidence="3" id="KW-1185">Reference proteome</keyword>
<dbReference type="STRING" id="1123069.ruthe_02133"/>
<gene>
    <name evidence="2" type="ORF">ruthe_02133</name>
</gene>
<keyword evidence="1" id="KW-1133">Transmembrane helix</keyword>